<reference evidence="1 2" key="1">
    <citation type="journal article" date="2019" name="Mar. Drugs">
        <title>Comparative Genomics and CAZyme Genome Repertoires of Marine Zobellia amurskyensis KMM 3526(T) and Zobellia laminariae KMM 3676(T).</title>
        <authorList>
            <person name="Chernysheva N."/>
            <person name="Bystritskaya E."/>
            <person name="Stenkova A."/>
            <person name="Golovkin I."/>
            <person name="Nedashkovskaya O."/>
            <person name="Isaeva M."/>
        </authorList>
    </citation>
    <scope>NUCLEOTIDE SEQUENCE [LARGE SCALE GENOMIC DNA]</scope>
    <source>
        <strain evidence="1 2">KMM 3526</strain>
    </source>
</reference>
<evidence type="ECO:0000313" key="1">
    <source>
        <dbReference type="EMBL" id="MUH36750.1"/>
    </source>
</evidence>
<dbReference type="NCBIfam" id="NF047658">
    <property type="entry name" value="HYC_CC_PP"/>
    <property type="match status" value="1"/>
</dbReference>
<dbReference type="AlphaFoldDB" id="A0A7X2ZUP8"/>
<dbReference type="InterPro" id="IPR058512">
    <property type="entry name" value="DUF8199"/>
</dbReference>
<comment type="caution">
    <text evidence="1">The sequence shown here is derived from an EMBL/GenBank/DDBJ whole genome shotgun (WGS) entry which is preliminary data.</text>
</comment>
<name>A0A7X2ZUP8_9FLAO</name>
<sequence>MKNVIHKMVSLVMAILLLATTTSWKVEKHYCMGHLVDVAFFVEAQNCGSDISLGDKLEITVNEKSCCSSEVIAVKGKNDVRPAFNDFDLSHEFFLVSYVYSFIGLLEPVEQRSPEFTLYNPPQIVKNIQLLDVVFLI</sequence>
<dbReference type="RefSeq" id="WP_166521601.1">
    <property type="nucleotide sequence ID" value="NZ_RCNR01000024.1"/>
</dbReference>
<dbReference type="InterPro" id="IPR058060">
    <property type="entry name" value="HYC_CC_PP"/>
</dbReference>
<dbReference type="Pfam" id="PF26622">
    <property type="entry name" value="DUF8199"/>
    <property type="match status" value="1"/>
</dbReference>
<proteinExistence type="predicted"/>
<evidence type="ECO:0008006" key="3">
    <source>
        <dbReference type="Google" id="ProtNLM"/>
    </source>
</evidence>
<dbReference type="EMBL" id="RCNR01000024">
    <property type="protein sequence ID" value="MUH36750.1"/>
    <property type="molecule type" value="Genomic_DNA"/>
</dbReference>
<protein>
    <recommendedName>
        <fullName evidence="3">Secreted protein</fullName>
    </recommendedName>
</protein>
<keyword evidence="2" id="KW-1185">Reference proteome</keyword>
<dbReference type="Proteomes" id="UP000540519">
    <property type="component" value="Unassembled WGS sequence"/>
</dbReference>
<gene>
    <name evidence="1" type="ORF">D9O36_12925</name>
</gene>
<accession>A0A7X2ZUP8</accession>
<evidence type="ECO:0000313" key="2">
    <source>
        <dbReference type="Proteomes" id="UP000540519"/>
    </source>
</evidence>
<organism evidence="1 2">
    <name type="scientific">Zobellia amurskyensis</name>
    <dbReference type="NCBI Taxonomy" id="248905"/>
    <lineage>
        <taxon>Bacteria</taxon>
        <taxon>Pseudomonadati</taxon>
        <taxon>Bacteroidota</taxon>
        <taxon>Flavobacteriia</taxon>
        <taxon>Flavobacteriales</taxon>
        <taxon>Flavobacteriaceae</taxon>
        <taxon>Zobellia</taxon>
    </lineage>
</organism>